<dbReference type="InterPro" id="IPR021674">
    <property type="entry name" value="Phage_T4_Gp14_neck-protein"/>
</dbReference>
<proteinExistence type="predicted"/>
<reference evidence="1" key="1">
    <citation type="submission" date="2018-05" db="EMBL/GenBank/DDBJ databases">
        <authorList>
            <person name="Lanie J.A."/>
            <person name="Ng W.-L."/>
            <person name="Kazmierczak K.M."/>
            <person name="Andrzejewski T.M."/>
            <person name="Davidsen T.M."/>
            <person name="Wayne K.J."/>
            <person name="Tettelin H."/>
            <person name="Glass J.I."/>
            <person name="Rusch D."/>
            <person name="Podicherti R."/>
            <person name="Tsui H.-C.T."/>
            <person name="Winkler M.E."/>
        </authorList>
    </citation>
    <scope>NUCLEOTIDE SEQUENCE</scope>
</reference>
<dbReference type="EMBL" id="UINC01178980">
    <property type="protein sequence ID" value="SVD87433.1"/>
    <property type="molecule type" value="Genomic_DNA"/>
</dbReference>
<feature type="non-terminal residue" evidence="1">
    <location>
        <position position="120"/>
    </location>
</feature>
<protein>
    <submittedName>
        <fullName evidence="1">Uncharacterized protein</fullName>
    </submittedName>
</protein>
<name>A0A382YW68_9ZZZZ</name>
<dbReference type="AlphaFoldDB" id="A0A382YW68"/>
<accession>A0A382YW68</accession>
<sequence>MHGMDVFYIPRTLIKEDPLLDEDVLSKFEVAYEIEMYIKGTEGFGGEGDLVSKFGLDVRDEVIFTVHKDRFELATTKPKPLEGDLIFLPMSKGLFEIKFVEHEQPFYQAGKNYSFDITCE</sequence>
<gene>
    <name evidence="1" type="ORF">METZ01_LOCUS440287</name>
</gene>
<evidence type="ECO:0000313" key="1">
    <source>
        <dbReference type="EMBL" id="SVD87433.1"/>
    </source>
</evidence>
<dbReference type="Pfam" id="PF11649">
    <property type="entry name" value="T4_neck-protein"/>
    <property type="match status" value="1"/>
</dbReference>
<organism evidence="1">
    <name type="scientific">marine metagenome</name>
    <dbReference type="NCBI Taxonomy" id="408172"/>
    <lineage>
        <taxon>unclassified sequences</taxon>
        <taxon>metagenomes</taxon>
        <taxon>ecological metagenomes</taxon>
    </lineage>
</organism>